<organism evidence="2 3">
    <name type="scientific">Spirosoma endbachense</name>
    <dbReference type="NCBI Taxonomy" id="2666025"/>
    <lineage>
        <taxon>Bacteria</taxon>
        <taxon>Pseudomonadati</taxon>
        <taxon>Bacteroidota</taxon>
        <taxon>Cytophagia</taxon>
        <taxon>Cytophagales</taxon>
        <taxon>Cytophagaceae</taxon>
        <taxon>Spirosoma</taxon>
    </lineage>
</organism>
<dbReference type="InterPro" id="IPR006827">
    <property type="entry name" value="Lant_deHydtase_N"/>
</dbReference>
<dbReference type="AlphaFoldDB" id="A0A6P1VU30"/>
<proteinExistence type="predicted"/>
<reference evidence="2 3" key="1">
    <citation type="submission" date="2019-11" db="EMBL/GenBank/DDBJ databases">
        <title>Spirosoma endbachense sp. nov., isolated from a natural salt meadow.</title>
        <authorList>
            <person name="Rojas J."/>
            <person name="Ambika Manirajan B."/>
            <person name="Ratering S."/>
            <person name="Suarez C."/>
            <person name="Geissler-Plaum R."/>
            <person name="Schnell S."/>
        </authorList>
    </citation>
    <scope>NUCLEOTIDE SEQUENCE [LARGE SCALE GENOMIC DNA]</scope>
    <source>
        <strain evidence="2 3">I-24</strain>
    </source>
</reference>
<dbReference type="KEGG" id="senf:GJR95_14880"/>
<evidence type="ECO:0000259" key="1">
    <source>
        <dbReference type="Pfam" id="PF04738"/>
    </source>
</evidence>
<gene>
    <name evidence="2" type="ORF">GJR95_14880</name>
</gene>
<feature type="domain" description="Lantibiotic dehydratase N-terminal" evidence="1">
    <location>
        <begin position="555"/>
        <end position="777"/>
    </location>
</feature>
<protein>
    <recommendedName>
        <fullName evidence="1">Lantibiotic dehydratase N-terminal domain-containing protein</fullName>
    </recommendedName>
</protein>
<dbReference type="Pfam" id="PF04738">
    <property type="entry name" value="Lant_dehydr_N"/>
    <property type="match status" value="2"/>
</dbReference>
<sequence>MTRTMPTPNKPKLLSPVLLRVAGLSIDVLDGLRAPVITHRLHQYEHWRRRVESRKEPLLAALFAVIEKHCPPGKPQQQLQQLRRDLHNDRAIRPKDITQAQHWLSESLLNQLITYIDDRKALERYMNTTAKLYRLQAIQGRQRFQQLVGNAAFQRGLALSSLSLLRQVVAYQQTNPASFRKDDFQVENGLLRYLSRAATKTTPYSTLTHLATIPVHAGESLDWKAGSPRSHVRLSVRLLGVFDAMLRTNRRLYEQWPVMVNPSVLISGEGLSYIRQTNGQVACVKISLNPVLRWVTSMRRPARTYKDWVDRIQQKFRSTSLEAHQYIDKLIELGLLQHPLPVSAADADWAIRLQDWLTQYRWMAPRFVDSQLSLIHALLATATMLPMATPGQRLSLLSKAQGVLAEHIGQLPAPPAPDFWPLRAEQLFFEDVTRSLQGHLPKPDVKRLITSVDRLTRHMVEVCTPPAYSLANLFKTTYPTTESVPVTTFFAHYLSQPESFQKSSVIAPDIRQQWEHWAAEGLRADTIQLRSEWIPDSSDTLLSQAVFWQSWTDSRGRLCAALNELAGGFGRLYGRFLPYFNHSLTHELVKTNHSATPADCLLVEATDDHYHNANFHPALVEGSILTPAGHVPPSSVQAIPLSDLSVRLSDDGQRVDLWHAPGHKRVQVVDMGFQADRSRLYTFLCQFAPLPELSLTVFNSVINAWYAEQKPAGTIRIGPRIVLDRRLIIQRKTWWLPVGAEAALPIEGDSFTFFRAAHSWQQRYQLPDEVFVSLPDAPNPDDHKPQYIRFDNALLVDLFRRLVRKAVTVGALLKVVEMRPTSDELIRIEGKRYAVEAVPQWYAPKPVSSVVEPLPGAAINQPLVTVNN</sequence>
<keyword evidence="3" id="KW-1185">Reference proteome</keyword>
<dbReference type="RefSeq" id="WP_162386624.1">
    <property type="nucleotide sequence ID" value="NZ_CP045997.1"/>
</dbReference>
<dbReference type="EMBL" id="CP045997">
    <property type="protein sequence ID" value="QHV96215.1"/>
    <property type="molecule type" value="Genomic_DNA"/>
</dbReference>
<evidence type="ECO:0000313" key="3">
    <source>
        <dbReference type="Proteomes" id="UP000464577"/>
    </source>
</evidence>
<accession>A0A6P1VU30</accession>
<name>A0A6P1VU30_9BACT</name>
<evidence type="ECO:0000313" key="2">
    <source>
        <dbReference type="EMBL" id="QHV96215.1"/>
    </source>
</evidence>
<dbReference type="Proteomes" id="UP000464577">
    <property type="component" value="Chromosome"/>
</dbReference>
<feature type="domain" description="Lantibiotic dehydratase N-terminal" evidence="1">
    <location>
        <begin position="151"/>
        <end position="391"/>
    </location>
</feature>